<evidence type="ECO:0000256" key="10">
    <source>
        <dbReference type="ARBA" id="ARBA00023310"/>
    </source>
</evidence>
<proteinExistence type="evidence at transcript level"/>
<evidence type="ECO:0000256" key="7">
    <source>
        <dbReference type="ARBA" id="ARBA00023065"/>
    </source>
</evidence>
<dbReference type="Pfam" id="PF00006">
    <property type="entry name" value="ATP-synt_ab"/>
    <property type="match status" value="1"/>
</dbReference>
<dbReference type="GO" id="GO:0016787">
    <property type="term" value="F:hydrolase activity"/>
    <property type="evidence" value="ECO:0007669"/>
    <property type="project" value="UniProtKB-KW"/>
</dbReference>
<dbReference type="PANTHER" id="PTHR48082:SF2">
    <property type="entry name" value="ATP SYNTHASE SUBUNIT ALPHA, MITOCHONDRIAL"/>
    <property type="match status" value="1"/>
</dbReference>
<keyword evidence="7" id="KW-0406">Ion transport</keyword>
<evidence type="ECO:0000256" key="9">
    <source>
        <dbReference type="ARBA" id="ARBA00023196"/>
    </source>
</evidence>
<keyword evidence="4" id="KW-0547">Nucleotide-binding</keyword>
<dbReference type="GO" id="GO:0043531">
    <property type="term" value="F:ADP binding"/>
    <property type="evidence" value="ECO:0007669"/>
    <property type="project" value="TreeGrafter"/>
</dbReference>
<feature type="non-terminal residue" evidence="14">
    <location>
        <position position="1"/>
    </location>
</feature>
<dbReference type="FunFam" id="3.40.50.300:FF:002432">
    <property type="entry name" value="ATP synthase subunit alpha, mitochondrial"/>
    <property type="match status" value="1"/>
</dbReference>
<sequence>ASLQFLAPYAGAALAEYFMYEGEPTLAIYDDLTKHAVAYRQISLLLRRPPGREAYPGDVFYLHSRLLERSANLSAEYGGGSLTALPIIETQEGDVSCYIPTNVISITDGQIFLSKDLFNSGIRPAIDVGLSVSRVGAAAQPRVIKPYGGALKRDLAQFVELDNFSKFSSQLDDVSKRLLERGSRLRQILLQDERSVKSTSSQLFNLQFWMRDWGYGRDLTHDWIKETETWFNVPKIQSKSNDKTTPLDPTRSLTPAEEVFFKDIAISVQKFLWRIPLANVNNLTDTLYQCKQLLDESLDCRHETKETSGTARFGLMLLILEELCDRDEKVLQDIMFSGRLEEESKITFIRSMELCF</sequence>
<keyword evidence="14" id="KW-0378">Hydrolase</keyword>
<reference evidence="14" key="1">
    <citation type="journal article" date="2014" name="Mol. Biol. Evol.">
        <title>Genome-wide transcript profiling reveals the coevolution of plastid gene sequences and transcript processing pathways in the fucoxanthin dinoflagellate Karlodinium veneficum.</title>
        <authorList>
            <person name="Richardson E."/>
            <person name="Dorrell R.G."/>
            <person name="Howe C.J."/>
        </authorList>
    </citation>
    <scope>NUCLEOTIDE SEQUENCE</scope>
    <source>
        <strain evidence="14">UIO297</strain>
    </source>
</reference>
<organism evidence="14">
    <name type="scientific">Karlodinium veneficum</name>
    <name type="common">Dinoflagellate</name>
    <name type="synonym">Karlodinium micrum</name>
    <dbReference type="NCBI Taxonomy" id="407301"/>
    <lineage>
        <taxon>Eukaryota</taxon>
        <taxon>Sar</taxon>
        <taxon>Alveolata</taxon>
        <taxon>Dinophyceae</taxon>
        <taxon>Gymnodiniales</taxon>
        <taxon>Kareniaceae</taxon>
        <taxon>Karlodinium</taxon>
    </lineage>
</organism>
<dbReference type="EC" id="3.6.3.14" evidence="14"/>
<keyword evidence="10" id="KW-0066">ATP synthesis</keyword>
<evidence type="ECO:0000256" key="11">
    <source>
        <dbReference type="RuleBase" id="RU000341"/>
    </source>
</evidence>
<dbReference type="AlphaFoldDB" id="A0A067XSR0"/>
<evidence type="ECO:0000256" key="3">
    <source>
        <dbReference type="ARBA" id="ARBA00022448"/>
    </source>
</evidence>
<keyword evidence="6" id="KW-0067">ATP-binding</keyword>
<keyword evidence="14" id="KW-0934">Plastid</keyword>
<dbReference type="GO" id="GO:0005524">
    <property type="term" value="F:ATP binding"/>
    <property type="evidence" value="ECO:0007669"/>
    <property type="project" value="UniProtKB-KW"/>
</dbReference>
<dbReference type="PROSITE" id="PS00152">
    <property type="entry name" value="ATPASE_ALPHA_BETA"/>
    <property type="match status" value="1"/>
</dbReference>
<dbReference type="InterPro" id="IPR038376">
    <property type="entry name" value="ATP_synth_asu_C_sf"/>
</dbReference>
<dbReference type="InterPro" id="IPR020003">
    <property type="entry name" value="ATPase_a/bsu_AS"/>
</dbReference>
<dbReference type="InterPro" id="IPR000793">
    <property type="entry name" value="ATP_synth_asu_C"/>
</dbReference>
<comment type="similarity">
    <text evidence="2">Belongs to the ATPase alpha/beta chains family.</text>
</comment>
<evidence type="ECO:0000256" key="2">
    <source>
        <dbReference type="ARBA" id="ARBA00008936"/>
    </source>
</evidence>
<accession>A0A067XSR0</accession>
<dbReference type="InterPro" id="IPR000194">
    <property type="entry name" value="ATPase_F1/V1/A1_a/bsu_nucl-bd"/>
</dbReference>
<name>A0A067XSR0_KARVE</name>
<dbReference type="Gene3D" id="1.20.150.20">
    <property type="entry name" value="ATP synthase alpha/beta chain, C-terminal domain"/>
    <property type="match status" value="1"/>
</dbReference>
<dbReference type="SUPFAM" id="SSF47917">
    <property type="entry name" value="C-terminal domain of alpha and beta subunits of F1 ATP synthase"/>
    <property type="match status" value="1"/>
</dbReference>
<evidence type="ECO:0000259" key="12">
    <source>
        <dbReference type="Pfam" id="PF00006"/>
    </source>
</evidence>
<dbReference type="Gene3D" id="3.40.50.300">
    <property type="entry name" value="P-loop containing nucleotide triphosphate hydrolases"/>
    <property type="match status" value="1"/>
</dbReference>
<dbReference type="GO" id="GO:0045259">
    <property type="term" value="C:proton-transporting ATP synthase complex"/>
    <property type="evidence" value="ECO:0007669"/>
    <property type="project" value="UniProtKB-KW"/>
</dbReference>
<keyword evidence="11" id="KW-0793">Thylakoid</keyword>
<evidence type="ECO:0000256" key="8">
    <source>
        <dbReference type="ARBA" id="ARBA00023136"/>
    </source>
</evidence>
<dbReference type="PANTHER" id="PTHR48082">
    <property type="entry name" value="ATP SYNTHASE SUBUNIT ALPHA, MITOCHONDRIAL"/>
    <property type="match status" value="1"/>
</dbReference>
<keyword evidence="11 14" id="KW-0150">Chloroplast</keyword>
<geneLocation type="chloroplast" evidence="14"/>
<evidence type="ECO:0000256" key="4">
    <source>
        <dbReference type="ARBA" id="ARBA00022741"/>
    </source>
</evidence>
<evidence type="ECO:0000256" key="1">
    <source>
        <dbReference type="ARBA" id="ARBA00004370"/>
    </source>
</evidence>
<evidence type="ECO:0000259" key="13">
    <source>
        <dbReference type="Pfam" id="PF00306"/>
    </source>
</evidence>
<keyword evidence="5" id="KW-0375">Hydrogen ion transport</keyword>
<feature type="domain" description="ATPase F1/V1/A1 complex alpha/beta subunit nucleotide-binding" evidence="12">
    <location>
        <begin position="3"/>
        <end position="133"/>
    </location>
</feature>
<evidence type="ECO:0000256" key="6">
    <source>
        <dbReference type="ARBA" id="ARBA00022840"/>
    </source>
</evidence>
<evidence type="ECO:0000313" key="14">
    <source>
        <dbReference type="EMBL" id="AGT54972.1"/>
    </source>
</evidence>
<gene>
    <name evidence="14" type="primary">atpA</name>
</gene>
<feature type="domain" description="ATP synthase alpha subunit C-terminal" evidence="13">
    <location>
        <begin position="140"/>
        <end position="244"/>
    </location>
</feature>
<dbReference type="Pfam" id="PF00306">
    <property type="entry name" value="ATP-synt_ab_C"/>
    <property type="match status" value="1"/>
</dbReference>
<comment type="subcellular location">
    <subcellularLocation>
        <location evidence="1">Membrane</location>
    </subcellularLocation>
    <subcellularLocation>
        <location evidence="11">Plastid</location>
        <location evidence="11">Chloroplast thylakoid membrane</location>
        <topology evidence="11">Peripheral membrane protein</topology>
    </subcellularLocation>
</comment>
<keyword evidence="3" id="KW-0813">Transport</keyword>
<dbReference type="GO" id="GO:0009535">
    <property type="term" value="C:chloroplast thylakoid membrane"/>
    <property type="evidence" value="ECO:0007669"/>
    <property type="project" value="UniProtKB-SubCell"/>
</dbReference>
<keyword evidence="9" id="KW-0139">CF(1)</keyword>
<dbReference type="InterPro" id="IPR027417">
    <property type="entry name" value="P-loop_NTPase"/>
</dbReference>
<dbReference type="SUPFAM" id="SSF52540">
    <property type="entry name" value="P-loop containing nucleoside triphosphate hydrolases"/>
    <property type="match status" value="1"/>
</dbReference>
<protein>
    <submittedName>
        <fullName evidence="14">ATP synthase CF1 alpha chain</fullName>
        <ecNumber evidence="14">3.6.3.14</ecNumber>
    </submittedName>
</protein>
<dbReference type="GO" id="GO:0046933">
    <property type="term" value="F:proton-transporting ATP synthase activity, rotational mechanism"/>
    <property type="evidence" value="ECO:0007669"/>
    <property type="project" value="InterPro"/>
</dbReference>
<keyword evidence="8" id="KW-0472">Membrane</keyword>
<dbReference type="InterPro" id="IPR005294">
    <property type="entry name" value="ATP_synth_F1_asu"/>
</dbReference>
<evidence type="ECO:0000256" key="5">
    <source>
        <dbReference type="ARBA" id="ARBA00022781"/>
    </source>
</evidence>
<dbReference type="EMBL" id="KF113369">
    <property type="protein sequence ID" value="AGT54972.1"/>
    <property type="molecule type" value="mRNA"/>
</dbReference>